<gene>
    <name evidence="4" type="ORF">NCTC11432_04592</name>
</gene>
<dbReference type="GO" id="GO:0005737">
    <property type="term" value="C:cytoplasm"/>
    <property type="evidence" value="ECO:0007669"/>
    <property type="project" value="UniProtKB-SubCell"/>
</dbReference>
<dbReference type="PANTHER" id="PTHR46268:SF6">
    <property type="entry name" value="UNIVERSAL STRESS PROTEIN UP12"/>
    <property type="match status" value="1"/>
</dbReference>
<comment type="similarity">
    <text evidence="1 2">Belongs to the universal stress protein A family.</text>
</comment>
<evidence type="ECO:0000313" key="5">
    <source>
        <dbReference type="Proteomes" id="UP000279227"/>
    </source>
</evidence>
<dbReference type="InterPro" id="IPR006015">
    <property type="entry name" value="Universal_stress_UspA"/>
</dbReference>
<organism evidence="4 5">
    <name type="scientific">Chryseobacterium gleum</name>
    <name type="common">Flavobacterium gleum</name>
    <dbReference type="NCBI Taxonomy" id="250"/>
    <lineage>
        <taxon>Bacteria</taxon>
        <taxon>Pseudomonadati</taxon>
        <taxon>Bacteroidota</taxon>
        <taxon>Flavobacteriia</taxon>
        <taxon>Flavobacteriales</taxon>
        <taxon>Weeksellaceae</taxon>
        <taxon>Chryseobacterium group</taxon>
        <taxon>Chryseobacterium</taxon>
    </lineage>
</organism>
<dbReference type="STRING" id="525257.HMPREF0204_15212"/>
<dbReference type="SUPFAM" id="SSF52402">
    <property type="entry name" value="Adenine nucleotide alpha hydrolases-like"/>
    <property type="match status" value="1"/>
</dbReference>
<dbReference type="KEGG" id="cgle:NCTC11432_04592"/>
<evidence type="ECO:0000259" key="3">
    <source>
        <dbReference type="Pfam" id="PF00582"/>
    </source>
</evidence>
<evidence type="ECO:0000256" key="2">
    <source>
        <dbReference type="PIRNR" id="PIRNR006276"/>
    </source>
</evidence>
<dbReference type="Pfam" id="PF00582">
    <property type="entry name" value="Usp"/>
    <property type="match status" value="1"/>
</dbReference>
<dbReference type="AlphaFoldDB" id="A0A3S4PI93"/>
<dbReference type="PANTHER" id="PTHR46268">
    <property type="entry name" value="STRESS RESPONSE PROTEIN NHAX"/>
    <property type="match status" value="1"/>
</dbReference>
<dbReference type="InterPro" id="IPR006016">
    <property type="entry name" value="UspA"/>
</dbReference>
<dbReference type="EMBL" id="LR134289">
    <property type="protein sequence ID" value="VEE11045.1"/>
    <property type="molecule type" value="Genomic_DNA"/>
</dbReference>
<dbReference type="Gene3D" id="3.40.50.620">
    <property type="entry name" value="HUPs"/>
    <property type="match status" value="1"/>
</dbReference>
<accession>A0A3S4PI93</accession>
<comment type="subcellular location">
    <subcellularLocation>
        <location evidence="2">Cytoplasm</location>
    </subcellularLocation>
</comment>
<keyword evidence="2" id="KW-0963">Cytoplasm</keyword>
<feature type="domain" description="UspA" evidence="3">
    <location>
        <begin position="3"/>
        <end position="142"/>
    </location>
</feature>
<dbReference type="PIRSF" id="PIRSF006276">
    <property type="entry name" value="UspA"/>
    <property type="match status" value="1"/>
</dbReference>
<dbReference type="GeneID" id="93023513"/>
<proteinExistence type="inferred from homology"/>
<dbReference type="InterPro" id="IPR014729">
    <property type="entry name" value="Rossmann-like_a/b/a_fold"/>
</dbReference>
<dbReference type="RefSeq" id="WP_002981543.1">
    <property type="nucleotide sequence ID" value="NZ_CP068486.1"/>
</dbReference>
<dbReference type="OrthoDB" id="9788959at2"/>
<dbReference type="PRINTS" id="PR01438">
    <property type="entry name" value="UNVRSLSTRESS"/>
</dbReference>
<evidence type="ECO:0000256" key="1">
    <source>
        <dbReference type="ARBA" id="ARBA00008791"/>
    </source>
</evidence>
<sequence length="147" mass="16341">MNFSKILIAVDDSAYGMKAARIGFELAHQISASIAIVFVIDAVKELPNPDLGINEGQQHAILLQEAENTIQQYIELYDGVDKVFRFTPEGEPHKEILNVAEQWKAELIVMGTHGRTGLTRLLMGSVADYVLKHAKIPVLITPREMTN</sequence>
<dbReference type="Proteomes" id="UP000279227">
    <property type="component" value="Chromosome"/>
</dbReference>
<protein>
    <recommendedName>
        <fullName evidence="2">Universal stress protein</fullName>
    </recommendedName>
</protein>
<name>A0A3S4PI93_CHRGE</name>
<reference evidence="4 5" key="1">
    <citation type="submission" date="2018-12" db="EMBL/GenBank/DDBJ databases">
        <authorList>
            <consortium name="Pathogen Informatics"/>
        </authorList>
    </citation>
    <scope>NUCLEOTIDE SEQUENCE [LARGE SCALE GENOMIC DNA]</scope>
    <source>
        <strain evidence="4 5">NCTC11432</strain>
    </source>
</reference>
<evidence type="ECO:0000313" key="4">
    <source>
        <dbReference type="EMBL" id="VEE11045.1"/>
    </source>
</evidence>
<dbReference type="CDD" id="cd00293">
    <property type="entry name" value="USP-like"/>
    <property type="match status" value="1"/>
</dbReference>